<sequence>MAGLPPGDPQLVSMIVNHLKTQGLFDQFRRDCLADVDTKPAYLNLRQRVDNFVSNHLSNHTWSPHLNKNQLRNNIRQLVLQSGMLEQGVDRIVAQVVDPKIHHTFRPQVERVVREFLSPGTMSEQPVACPIQVEERQDNYVPAPGPSSTPVTTATSDAMSILDTITSLNQEASTWTSGRVGPASGADGGPERDPSQDEAPEEMEVGEQDMSLVEEDEDEEEGKGNGEEGSEEKPGPEALVQDQEAEVEDATEVSNLGLGEDEEAGETAEETREVKAEEGKEKDKEKEKDKANSKPAGKPREDGDPLKSPSEKHHMRQKARERLKEEYSLEDSDLDGLSDITVSSVHTSDLSSFEEESDEEPQLSDSTEEGEITSEEEKMESKQPAEDMPKEEEPKERKPRGGRQAYVHKPFLYSRYYSDSDDEVTVEQRRRSVAKEKEERLLKRQQNRERLEEKRRQKATQQEDDDEAGSEPPSPNPEQQGPSAKEARKQQKVLEKKVAISRKRKRDSRKEDEAGNKKGDVEEELKKSDEVGRGRPSKSQSGKGSRKLSESEDGRRRKSSSVSEEGPAGGGSEQRRAVDKGRTHSFILDLEQGSEGLLRQRPGGKFDRNPKHPKERAERDRSLSDERPKHKPKPEKRGGGGEVEESPQKDLGHVTKVLADDKAEKKSKSRGDRRSSTSAREGRTSVSEGGAVEEGGAKRARIISVDGVKADKAKTEKGAPKSDGKLLLVPQEPTGSSEDKSDKEPGSEVAKKKDRLQDVPKRSKSQSETSDAAGPDRRSRAGSDSDVDPGSKVKTAAEKSRSRSREDPKDQATPRGERKGSAPESKGKGAKPSKERRRESTSKEEKRREGSLKEEGKGSEENAAEKARKGVERKGAEAEKKALEEEMRQGSKGDEPSPGSSLSPPIPDTSIPAPLPDTSVGSDALPLAPPTTLAVGLSDDTFDGLSDITPEPEDEGEMQIDEDADTAESPNEGPSLGGGLGGSDVTVGQAQLGWTQEERFGLGRTPSEMSLREAALTLLSMDPDTTTSSGMITEATSSVPRQPESRGDEARGLDSQHTLAQTDLVSDSLAATEAGETQGFVGKEAPVHEQAGSAGVLNVVVKEVSVSEVSSASERRPSQEAGAECAGGVLEPRSEEMPAATADVSTPIEKSEELHTEGTHLTSAQMRAEASPGSRGGTGCSEQTLTVQADSSEEVKGKMESQVEVLSSAMETAANSDSRPDAEGESQSGLAGKIEGSAEKEGEKTEEVVAERKGRRAKTATKETGKEKKTEEKEESEGEQSDLAGEVRETRRGRQSRLVKQASKGSKSDRESLERSPEHSADDRETEEVKETRSRRGRGSQSATPQRDTSKTRKEETEESADPGMGHRPVSDDESEKAVETKGPRRGRSSKTTTPSLRETRSSSQELEDEELKEQEQPEKEKPEDAPVRRGRSSAAQVKEVSEAGQPKKEEEEPKTGSASEEKQEEKKEDEKSDQKKVGRRGRPGKAPPQGHAHSEETSEQSGEKGDGESCDSKETNDTCKPVLKRKRSEDQEDSMEAQPEEGEGKDDGTKRRICLPRDDSLSQSDGQEDVKEESSNDNDEDRNQPQKNKVTRRGRSSKGGGAMGEESEKTTSEKKEQKSEDTEEEQLEGEESEEEEGEEETKIRATTRSASRLEAERNKPSKPSTRALSKLSGKEETGSTTRGGRGPVSQTGKGWRKREPSPPTPRTRGGQKLEEPPAKRGKR</sequence>
<feature type="compositionally biased region" description="Basic and acidic residues" evidence="4">
    <location>
        <begin position="1440"/>
        <end position="1477"/>
    </location>
</feature>
<reference evidence="6" key="1">
    <citation type="journal article" date="2023" name="Science">
        <title>Genome structures resolve the early diversification of teleost fishes.</title>
        <authorList>
            <person name="Parey E."/>
            <person name="Louis A."/>
            <person name="Montfort J."/>
            <person name="Bouchez O."/>
            <person name="Roques C."/>
            <person name="Iampietro C."/>
            <person name="Lluch J."/>
            <person name="Castinel A."/>
            <person name="Donnadieu C."/>
            <person name="Desvignes T."/>
            <person name="Floi Bucao C."/>
            <person name="Jouanno E."/>
            <person name="Wen M."/>
            <person name="Mejri S."/>
            <person name="Dirks R."/>
            <person name="Jansen H."/>
            <person name="Henkel C."/>
            <person name="Chen W.J."/>
            <person name="Zahm M."/>
            <person name="Cabau C."/>
            <person name="Klopp C."/>
            <person name="Thompson A.W."/>
            <person name="Robinson-Rechavi M."/>
            <person name="Braasch I."/>
            <person name="Lecointre G."/>
            <person name="Bobe J."/>
            <person name="Postlethwait J.H."/>
            <person name="Berthelot C."/>
            <person name="Roest Crollius H."/>
            <person name="Guiguen Y."/>
        </authorList>
    </citation>
    <scope>NUCLEOTIDE SEQUENCE</scope>
    <source>
        <strain evidence="6">WJC10195</strain>
    </source>
</reference>
<feature type="compositionally biased region" description="Basic and acidic residues" evidence="4">
    <location>
        <begin position="1712"/>
        <end position="1724"/>
    </location>
</feature>
<dbReference type="GO" id="GO:0005694">
    <property type="term" value="C:chromosome"/>
    <property type="evidence" value="ECO:0007669"/>
    <property type="project" value="UniProtKB-SubCell"/>
</dbReference>
<feature type="compositionally biased region" description="Basic and acidic residues" evidence="4">
    <location>
        <begin position="1493"/>
        <end position="1518"/>
    </location>
</feature>
<feature type="region of interest" description="Disordered" evidence="4">
    <location>
        <begin position="1107"/>
        <end position="1724"/>
    </location>
</feature>
<feature type="compositionally biased region" description="Acidic residues" evidence="4">
    <location>
        <begin position="1531"/>
        <end position="1545"/>
    </location>
</feature>
<evidence type="ECO:0000256" key="4">
    <source>
        <dbReference type="SAM" id="MobiDB-lite"/>
    </source>
</evidence>
<feature type="compositionally biased region" description="Basic and acidic residues" evidence="4">
    <location>
        <begin position="1607"/>
        <end position="1621"/>
    </location>
</feature>
<feature type="compositionally biased region" description="Acidic residues" evidence="4">
    <location>
        <begin position="196"/>
        <end position="221"/>
    </location>
</feature>
<feature type="compositionally biased region" description="Basic and acidic residues" evidence="4">
    <location>
        <begin position="1414"/>
        <end position="1428"/>
    </location>
</feature>
<feature type="compositionally biased region" description="Polar residues" evidence="4">
    <location>
        <begin position="1180"/>
        <end position="1190"/>
    </location>
</feature>
<dbReference type="PANTHER" id="PTHR47391:SF1">
    <property type="entry name" value="BIORIENTATION OF CHROMOSOMES IN CELL DIVISION 1 LIKE 1"/>
    <property type="match status" value="1"/>
</dbReference>
<feature type="compositionally biased region" description="Basic and acidic residues" evidence="4">
    <location>
        <begin position="646"/>
        <end position="683"/>
    </location>
</feature>
<feature type="compositionally biased region" description="Acidic residues" evidence="4">
    <location>
        <begin position="950"/>
        <end position="966"/>
    </location>
</feature>
<feature type="compositionally biased region" description="Basic and acidic residues" evidence="4">
    <location>
        <begin position="737"/>
        <end position="761"/>
    </location>
</feature>
<feature type="compositionally biased region" description="Basic and acidic residues" evidence="4">
    <location>
        <begin position="573"/>
        <end position="582"/>
    </location>
</feature>
<feature type="compositionally biased region" description="Basic and acidic residues" evidence="4">
    <location>
        <begin position="1236"/>
        <end position="1252"/>
    </location>
</feature>
<feature type="compositionally biased region" description="Basic and acidic residues" evidence="4">
    <location>
        <begin position="485"/>
        <end position="498"/>
    </location>
</feature>
<feature type="compositionally biased region" description="Basic and acidic residues" evidence="4">
    <location>
        <begin position="375"/>
        <end position="396"/>
    </location>
</feature>
<feature type="compositionally biased region" description="Basic and acidic residues" evidence="4">
    <location>
        <begin position="508"/>
        <end position="533"/>
    </location>
</feature>
<dbReference type="EMBL" id="JAINUF010000001">
    <property type="protein sequence ID" value="KAJ8382270.1"/>
    <property type="molecule type" value="Genomic_DNA"/>
</dbReference>
<evidence type="ECO:0000259" key="5">
    <source>
        <dbReference type="Pfam" id="PF05205"/>
    </source>
</evidence>
<accession>A0A9Q1GEV9</accession>
<evidence type="ECO:0000313" key="6">
    <source>
        <dbReference type="EMBL" id="KAJ8382270.1"/>
    </source>
</evidence>
<evidence type="ECO:0000256" key="2">
    <source>
        <dbReference type="ARBA" id="ARBA00008463"/>
    </source>
</evidence>
<dbReference type="Proteomes" id="UP001152622">
    <property type="component" value="Chromosome 1"/>
</dbReference>
<keyword evidence="7" id="KW-1185">Reference proteome</keyword>
<feature type="region of interest" description="Disordered" evidence="4">
    <location>
        <begin position="172"/>
        <end position="1059"/>
    </location>
</feature>
<organism evidence="6 7">
    <name type="scientific">Synaphobranchus kaupii</name>
    <name type="common">Kaup's arrowtooth eel</name>
    <dbReference type="NCBI Taxonomy" id="118154"/>
    <lineage>
        <taxon>Eukaryota</taxon>
        <taxon>Metazoa</taxon>
        <taxon>Chordata</taxon>
        <taxon>Craniata</taxon>
        <taxon>Vertebrata</taxon>
        <taxon>Euteleostomi</taxon>
        <taxon>Actinopterygii</taxon>
        <taxon>Neopterygii</taxon>
        <taxon>Teleostei</taxon>
        <taxon>Anguilliformes</taxon>
        <taxon>Synaphobranchidae</taxon>
        <taxon>Synaphobranchus</taxon>
    </lineage>
</organism>
<name>A0A9Q1GEV9_SYNKA</name>
<feature type="compositionally biased region" description="Basic and acidic residues" evidence="4">
    <location>
        <begin position="774"/>
        <end position="895"/>
    </location>
</feature>
<feature type="compositionally biased region" description="Polar residues" evidence="4">
    <location>
        <begin position="1023"/>
        <end position="1040"/>
    </location>
</feature>
<feature type="compositionally biased region" description="Basic and acidic residues" evidence="4">
    <location>
        <begin position="222"/>
        <end position="235"/>
    </location>
</feature>
<feature type="compositionally biased region" description="Basic and acidic residues" evidence="4">
    <location>
        <begin position="1546"/>
        <end position="1561"/>
    </location>
</feature>
<feature type="compositionally biased region" description="Basic and acidic residues" evidence="4">
    <location>
        <begin position="1260"/>
        <end position="1272"/>
    </location>
</feature>
<dbReference type="Pfam" id="PF05205">
    <property type="entry name" value="COMPASS-Shg1"/>
    <property type="match status" value="1"/>
</dbReference>
<evidence type="ECO:0000256" key="1">
    <source>
        <dbReference type="ARBA" id="ARBA00004286"/>
    </source>
</evidence>
<feature type="compositionally biased region" description="Basic and acidic residues" evidence="4">
    <location>
        <begin position="1149"/>
        <end position="1158"/>
    </location>
</feature>
<gene>
    <name evidence="6" type="ORF">SKAU_G00030480</name>
</gene>
<feature type="compositionally biased region" description="Basic and acidic residues" evidence="4">
    <location>
        <begin position="1306"/>
        <end position="1334"/>
    </location>
</feature>
<evidence type="ECO:0000256" key="3">
    <source>
        <dbReference type="ARBA" id="ARBA00022454"/>
    </source>
</evidence>
<feature type="domain" description="BOD1/SHG1" evidence="5">
    <location>
        <begin position="15"/>
        <end position="110"/>
    </location>
</feature>
<dbReference type="OrthoDB" id="7605699at2759"/>
<feature type="compositionally biased region" description="Basic and acidic residues" evidence="4">
    <location>
        <begin position="426"/>
        <end position="455"/>
    </location>
</feature>
<evidence type="ECO:0000313" key="7">
    <source>
        <dbReference type="Proteomes" id="UP001152622"/>
    </source>
</evidence>
<comment type="similarity">
    <text evidence="2">Belongs to the BOD1 family.</text>
</comment>
<dbReference type="InterPro" id="IPR055264">
    <property type="entry name" value="BOD1/SHG1_dom"/>
</dbReference>
<feature type="compositionally biased region" description="Basic and acidic residues" evidence="4">
    <location>
        <begin position="1043"/>
        <end position="1054"/>
    </location>
</feature>
<feature type="compositionally biased region" description="Acidic residues" evidence="4">
    <location>
        <begin position="1622"/>
        <end position="1640"/>
    </location>
</feature>
<proteinExistence type="inferred from homology"/>
<protein>
    <recommendedName>
        <fullName evidence="5">BOD1/SHG1 domain-containing protein</fullName>
    </recommendedName>
</protein>
<feature type="compositionally biased region" description="Acidic residues" evidence="4">
    <location>
        <begin position="352"/>
        <end position="374"/>
    </location>
</feature>
<dbReference type="InterPro" id="IPR043244">
    <property type="entry name" value="BOD1L1"/>
</dbReference>
<feature type="compositionally biased region" description="Basic and acidic residues" evidence="4">
    <location>
        <begin position="604"/>
        <end position="628"/>
    </location>
</feature>
<feature type="compositionally biased region" description="Acidic residues" evidence="4">
    <location>
        <begin position="259"/>
        <end position="268"/>
    </location>
</feature>
<comment type="caution">
    <text evidence="6">The sequence shown here is derived from an EMBL/GenBank/DDBJ whole genome shotgun (WGS) entry which is preliminary data.</text>
</comment>
<comment type="subcellular location">
    <subcellularLocation>
        <location evidence="1">Chromosome</location>
    </subcellularLocation>
</comment>
<feature type="compositionally biased region" description="Basic and acidic residues" evidence="4">
    <location>
        <begin position="708"/>
        <end position="724"/>
    </location>
</feature>
<feature type="compositionally biased region" description="Basic and acidic residues" evidence="4">
    <location>
        <begin position="269"/>
        <end position="327"/>
    </location>
</feature>
<dbReference type="PANTHER" id="PTHR47391">
    <property type="entry name" value="BIORIENTATION OF CHROMOSOMES IN CELL DIVISION 1 LIKE 1"/>
    <property type="match status" value="1"/>
</dbReference>
<keyword evidence="3" id="KW-0158">Chromosome</keyword>